<proteinExistence type="predicted"/>
<gene>
    <name evidence="1" type="ORF">H4Q32_026910</name>
</gene>
<dbReference type="EMBL" id="JACTAM010001599">
    <property type="protein sequence ID" value="KAI2646251.1"/>
    <property type="molecule type" value="Genomic_DNA"/>
</dbReference>
<protein>
    <submittedName>
        <fullName evidence="1">Uncharacterized protein</fullName>
    </submittedName>
</protein>
<keyword evidence="2" id="KW-1185">Reference proteome</keyword>
<sequence>MQLLESLPGQENMITLPQF</sequence>
<comment type="caution">
    <text evidence="1">The sequence shown here is derived from an EMBL/GenBank/DDBJ whole genome shotgun (WGS) entry which is preliminary data.</text>
</comment>
<organism evidence="1 2">
    <name type="scientific">Labeo rohita</name>
    <name type="common">Indian major carp</name>
    <name type="synonym">Cyprinus rohita</name>
    <dbReference type="NCBI Taxonomy" id="84645"/>
    <lineage>
        <taxon>Eukaryota</taxon>
        <taxon>Metazoa</taxon>
        <taxon>Chordata</taxon>
        <taxon>Craniata</taxon>
        <taxon>Vertebrata</taxon>
        <taxon>Euteleostomi</taxon>
        <taxon>Actinopterygii</taxon>
        <taxon>Neopterygii</taxon>
        <taxon>Teleostei</taxon>
        <taxon>Ostariophysi</taxon>
        <taxon>Cypriniformes</taxon>
        <taxon>Cyprinidae</taxon>
        <taxon>Labeoninae</taxon>
        <taxon>Labeonini</taxon>
        <taxon>Labeo</taxon>
    </lineage>
</organism>
<name>A0ABQ8L673_LABRO</name>
<evidence type="ECO:0000313" key="1">
    <source>
        <dbReference type="EMBL" id="KAI2646251.1"/>
    </source>
</evidence>
<dbReference type="Proteomes" id="UP000830375">
    <property type="component" value="Unassembled WGS sequence"/>
</dbReference>
<reference evidence="1 2" key="1">
    <citation type="submission" date="2022-01" db="EMBL/GenBank/DDBJ databases">
        <title>A high-quality chromosome-level genome assembly of rohu carp, Labeo rohita.</title>
        <authorList>
            <person name="Arick M.A. II"/>
            <person name="Hsu C.-Y."/>
            <person name="Magbanua Z."/>
            <person name="Pechanova O."/>
            <person name="Grover C."/>
            <person name="Miller E."/>
            <person name="Thrash A."/>
            <person name="Ezzel L."/>
            <person name="Alam S."/>
            <person name="Benzie J."/>
            <person name="Hamilton M."/>
            <person name="Karsi A."/>
            <person name="Lawrence M.L."/>
            <person name="Peterson D.G."/>
        </authorList>
    </citation>
    <scope>NUCLEOTIDE SEQUENCE [LARGE SCALE GENOMIC DNA]</scope>
    <source>
        <strain evidence="2">BAU-BD-2019</strain>
        <tissue evidence="1">Blood</tissue>
    </source>
</reference>
<evidence type="ECO:0000313" key="2">
    <source>
        <dbReference type="Proteomes" id="UP000830375"/>
    </source>
</evidence>
<accession>A0ABQ8L673</accession>